<dbReference type="InterPro" id="IPR021529">
    <property type="entry name" value="DUF2798"/>
</dbReference>
<name>A0ABM6BCR8_9GAMM</name>
<dbReference type="Pfam" id="PF11391">
    <property type="entry name" value="DUF2798"/>
    <property type="match status" value="1"/>
</dbReference>
<feature type="transmembrane region" description="Helical" evidence="1">
    <location>
        <begin position="47"/>
        <end position="69"/>
    </location>
</feature>
<organism evidence="2 3">
    <name type="scientific">Moraxella ovis</name>
    <dbReference type="NCBI Taxonomy" id="29433"/>
    <lineage>
        <taxon>Bacteria</taxon>
        <taxon>Pseudomonadati</taxon>
        <taxon>Pseudomonadota</taxon>
        <taxon>Gammaproteobacteria</taxon>
        <taxon>Moraxellales</taxon>
        <taxon>Moraxellaceae</taxon>
        <taxon>Moraxella</taxon>
    </lineage>
</organism>
<reference evidence="2 3" key="1">
    <citation type="submission" date="2015-04" db="EMBL/GenBank/DDBJ databases">
        <authorList>
            <person name="Calcutt M.J."/>
            <person name="Foecking M.F."/>
        </authorList>
    </citation>
    <scope>NUCLEOTIDE SEQUENCE [LARGE SCALE GENOMIC DNA]</scope>
    <source>
        <strain evidence="2 3">199/55</strain>
    </source>
</reference>
<keyword evidence="1" id="KW-0472">Membrane</keyword>
<dbReference type="EMBL" id="CP011158">
    <property type="protein sequence ID" value="ANB91486.1"/>
    <property type="molecule type" value="Genomic_DNA"/>
</dbReference>
<keyword evidence="3" id="KW-1185">Reference proteome</keyword>
<gene>
    <name evidence="2" type="ORF">MOVS_05255</name>
</gene>
<keyword evidence="1" id="KW-1133">Transmembrane helix</keyword>
<dbReference type="Proteomes" id="UP000076765">
    <property type="component" value="Chromosome"/>
</dbReference>
<keyword evidence="1" id="KW-0812">Transmembrane</keyword>
<sequence>MQHERFVPAKFTPIVFAFYMSGIMAFWMSAVSVAVNTGFGGKYFTRVIGAHLIAFLIAFVCVAILRPVVIKLVDLTIKKS</sequence>
<protein>
    <recommendedName>
        <fullName evidence="4">DUF2798 domain-containing protein</fullName>
    </recommendedName>
</protein>
<feature type="transmembrane region" description="Helical" evidence="1">
    <location>
        <begin position="12"/>
        <end position="35"/>
    </location>
</feature>
<evidence type="ECO:0000313" key="3">
    <source>
        <dbReference type="Proteomes" id="UP000076765"/>
    </source>
</evidence>
<accession>A0ABM6BCR8</accession>
<evidence type="ECO:0000256" key="1">
    <source>
        <dbReference type="SAM" id="Phobius"/>
    </source>
</evidence>
<evidence type="ECO:0008006" key="4">
    <source>
        <dbReference type="Google" id="ProtNLM"/>
    </source>
</evidence>
<proteinExistence type="predicted"/>
<evidence type="ECO:0000313" key="2">
    <source>
        <dbReference type="EMBL" id="ANB91486.1"/>
    </source>
</evidence>